<dbReference type="SUPFAM" id="SSF48452">
    <property type="entry name" value="TPR-like"/>
    <property type="match status" value="1"/>
</dbReference>
<dbReference type="EMBL" id="JABFUD020000011">
    <property type="protein sequence ID" value="KAI5074006.1"/>
    <property type="molecule type" value="Genomic_DNA"/>
</dbReference>
<accession>A0A9D4ZIC0</accession>
<dbReference type="InterPro" id="IPR046960">
    <property type="entry name" value="PPR_At4g14850-like_plant"/>
</dbReference>
<keyword evidence="1" id="KW-0677">Repeat</keyword>
<sequence>MGACAQAAQIAFPVLEQTFPHSSEGSHGLKLVKSVCEKTGLYTSAIEHLGHPSEWVQPSESSHPTPLFVVAQEQTTFDDPSFDRDALISSLQDCPSLAKGRFLHSVVVELGLAQDFLLANILIQMYNMHGDLDHACRVFHLMDYRTIVSWNTIIMAYSVSGNIYLSLQFLQQMLHHGVEPDQATFVCLLIGFTTPDVVEAGKLVHTYVIKLGLSFDVKIGNALISMYAKCGSLGNACAVFEAMPSRNVITWTALITAHCHHGCCKDCFNLFKLMEQNGMQPNDVTFISILGACVDASALGEGIKIHASVVENGYFSAVMVVNALINMYGKCGSLHDAYLLFQNMHNCNVDSWNAIICVCLQHRQCGRALQLFKEMHCRNYEPNEVSFLVALGACSTPSVIDEGMVIHSSTIASGLVDKIAIKSALITMYSKCGTLEMVQILFDSVENCDLVLWTAAITGYAQHGHSKIALQLFAQMQQEGWEPNSVTFLCLLSACSHAGLVDEGCLFFNTMVKNYKLTPDVDHFSCVIDLLGKAGRIVEAASMIFKLFARSSSTVWRTFLAACRLHGNFKQAQWAAERLLDAKPDDVSIYALLSNIYTANGQDVDVETVNLSTKL</sequence>
<evidence type="ECO:0000313" key="4">
    <source>
        <dbReference type="Proteomes" id="UP000886520"/>
    </source>
</evidence>
<dbReference type="PROSITE" id="PS51375">
    <property type="entry name" value="PPR"/>
    <property type="match status" value="4"/>
</dbReference>
<dbReference type="Proteomes" id="UP000886520">
    <property type="component" value="Chromosome 11"/>
</dbReference>
<dbReference type="FunFam" id="1.25.40.10:FF:000073">
    <property type="entry name" value="Pentatricopeptide repeat-containing protein chloroplastic"/>
    <property type="match status" value="1"/>
</dbReference>
<dbReference type="PANTHER" id="PTHR24015:SF548">
    <property type="entry name" value="OS08G0340900 PROTEIN"/>
    <property type="match status" value="1"/>
</dbReference>
<protein>
    <recommendedName>
        <fullName evidence="5">Pentatricopeptide repeat-containing protein</fullName>
    </recommendedName>
</protein>
<dbReference type="AlphaFoldDB" id="A0A9D4ZIC0"/>
<keyword evidence="4" id="KW-1185">Reference proteome</keyword>
<name>A0A9D4ZIC0_ADICA</name>
<reference evidence="3" key="1">
    <citation type="submission" date="2021-01" db="EMBL/GenBank/DDBJ databases">
        <title>Adiantum capillus-veneris genome.</title>
        <authorList>
            <person name="Fang Y."/>
            <person name="Liao Q."/>
        </authorList>
    </citation>
    <scope>NUCLEOTIDE SEQUENCE</scope>
    <source>
        <strain evidence="3">H3</strain>
        <tissue evidence="3">Leaf</tissue>
    </source>
</reference>
<dbReference type="GO" id="GO:0009451">
    <property type="term" value="P:RNA modification"/>
    <property type="evidence" value="ECO:0007669"/>
    <property type="project" value="InterPro"/>
</dbReference>
<feature type="repeat" description="PPR" evidence="2">
    <location>
        <begin position="348"/>
        <end position="382"/>
    </location>
</feature>
<evidence type="ECO:0000256" key="1">
    <source>
        <dbReference type="ARBA" id="ARBA00022737"/>
    </source>
</evidence>
<proteinExistence type="predicted"/>
<dbReference type="Gene3D" id="1.25.40.10">
    <property type="entry name" value="Tetratricopeptide repeat domain"/>
    <property type="match status" value="5"/>
</dbReference>
<dbReference type="InterPro" id="IPR011990">
    <property type="entry name" value="TPR-like_helical_dom_sf"/>
</dbReference>
<dbReference type="OrthoDB" id="185373at2759"/>
<dbReference type="FunFam" id="1.25.40.10:FF:000031">
    <property type="entry name" value="Pentatricopeptide repeat-containing protein mitochondrial"/>
    <property type="match status" value="1"/>
</dbReference>
<organism evidence="3 4">
    <name type="scientific">Adiantum capillus-veneris</name>
    <name type="common">Maidenhair fern</name>
    <dbReference type="NCBI Taxonomy" id="13818"/>
    <lineage>
        <taxon>Eukaryota</taxon>
        <taxon>Viridiplantae</taxon>
        <taxon>Streptophyta</taxon>
        <taxon>Embryophyta</taxon>
        <taxon>Tracheophyta</taxon>
        <taxon>Polypodiopsida</taxon>
        <taxon>Polypodiidae</taxon>
        <taxon>Polypodiales</taxon>
        <taxon>Pteridineae</taxon>
        <taxon>Pteridaceae</taxon>
        <taxon>Vittarioideae</taxon>
        <taxon>Adiantum</taxon>
    </lineage>
</organism>
<dbReference type="PANTHER" id="PTHR24015">
    <property type="entry name" value="OS07G0578800 PROTEIN-RELATED"/>
    <property type="match status" value="1"/>
</dbReference>
<dbReference type="InterPro" id="IPR046848">
    <property type="entry name" value="E_motif"/>
</dbReference>
<dbReference type="GO" id="GO:0048731">
    <property type="term" value="P:system development"/>
    <property type="evidence" value="ECO:0007669"/>
    <property type="project" value="UniProtKB-ARBA"/>
</dbReference>
<feature type="repeat" description="PPR" evidence="2">
    <location>
        <begin position="449"/>
        <end position="483"/>
    </location>
</feature>
<feature type="repeat" description="PPR" evidence="2">
    <location>
        <begin position="247"/>
        <end position="281"/>
    </location>
</feature>
<dbReference type="NCBIfam" id="TIGR00756">
    <property type="entry name" value="PPR"/>
    <property type="match status" value="6"/>
</dbReference>
<evidence type="ECO:0008006" key="5">
    <source>
        <dbReference type="Google" id="ProtNLM"/>
    </source>
</evidence>
<dbReference type="InterPro" id="IPR002885">
    <property type="entry name" value="PPR_rpt"/>
</dbReference>
<dbReference type="Pfam" id="PF13041">
    <property type="entry name" value="PPR_2"/>
    <property type="match status" value="4"/>
</dbReference>
<feature type="repeat" description="PPR" evidence="2">
    <location>
        <begin position="146"/>
        <end position="180"/>
    </location>
</feature>
<dbReference type="FunFam" id="1.25.40.10:FF:000158">
    <property type="entry name" value="pentatricopeptide repeat-containing protein At2g33680"/>
    <property type="match status" value="1"/>
</dbReference>
<evidence type="ECO:0000313" key="3">
    <source>
        <dbReference type="EMBL" id="KAI5074006.1"/>
    </source>
</evidence>
<dbReference type="Pfam" id="PF01535">
    <property type="entry name" value="PPR"/>
    <property type="match status" value="1"/>
</dbReference>
<comment type="caution">
    <text evidence="3">The sequence shown here is derived from an EMBL/GenBank/DDBJ whole genome shotgun (WGS) entry which is preliminary data.</text>
</comment>
<gene>
    <name evidence="3" type="ORF">GOP47_0012019</name>
</gene>
<dbReference type="GO" id="GO:0003723">
    <property type="term" value="F:RNA binding"/>
    <property type="evidence" value="ECO:0007669"/>
    <property type="project" value="InterPro"/>
</dbReference>
<dbReference type="Pfam" id="PF20431">
    <property type="entry name" value="E_motif"/>
    <property type="match status" value="1"/>
</dbReference>
<evidence type="ECO:0000256" key="2">
    <source>
        <dbReference type="PROSITE-ProRule" id="PRU00708"/>
    </source>
</evidence>